<dbReference type="EMBL" id="VJOY01000005">
    <property type="protein sequence ID" value="TRX75142.1"/>
    <property type="molecule type" value="Genomic_DNA"/>
</dbReference>
<sequence length="156" mass="17324">MHIQSLNNFLRKLPLLILLIFCGEAHARETAESEKFECPFTLPIQSAEIKAADLPAETRLVSIPTQLVLESIAVYDGPPEHGGALKPQDADGPDADDASSTWSFEGDYPDGKWLVCEYGSGLLKLGRRLDDHRETCVGTMWRGDHPAGWRGRFDCR</sequence>
<protein>
    <submittedName>
        <fullName evidence="3">Uncharacterized protein</fullName>
    </submittedName>
</protein>
<feature type="signal peptide" evidence="2">
    <location>
        <begin position="1"/>
        <end position="27"/>
    </location>
</feature>
<dbReference type="NCBIfam" id="NF042415">
    <property type="entry name" value="STY0301_fam"/>
    <property type="match status" value="1"/>
</dbReference>
<dbReference type="InterPro" id="IPR049973">
    <property type="entry name" value="STY0301-like"/>
</dbReference>
<evidence type="ECO:0000256" key="2">
    <source>
        <dbReference type="SAM" id="SignalP"/>
    </source>
</evidence>
<feature type="chain" id="PRO_5021890787" evidence="2">
    <location>
        <begin position="28"/>
        <end position="156"/>
    </location>
</feature>
<dbReference type="AlphaFoldDB" id="A0A553H074"/>
<accession>A0A553H074</accession>
<gene>
    <name evidence="3" type="ORF">FM069_08560</name>
</gene>
<evidence type="ECO:0000256" key="1">
    <source>
        <dbReference type="SAM" id="MobiDB-lite"/>
    </source>
</evidence>
<organism evidence="3 4">
    <name type="scientific">Pseudomonas mangiferae</name>
    <dbReference type="NCBI Taxonomy" id="2593654"/>
    <lineage>
        <taxon>Bacteria</taxon>
        <taxon>Pseudomonadati</taxon>
        <taxon>Pseudomonadota</taxon>
        <taxon>Gammaproteobacteria</taxon>
        <taxon>Pseudomonadales</taxon>
        <taxon>Pseudomonadaceae</taxon>
        <taxon>Pseudomonas</taxon>
    </lineage>
</organism>
<name>A0A553H074_9PSED</name>
<feature type="region of interest" description="Disordered" evidence="1">
    <location>
        <begin position="79"/>
        <end position="101"/>
    </location>
</feature>
<evidence type="ECO:0000313" key="3">
    <source>
        <dbReference type="EMBL" id="TRX75142.1"/>
    </source>
</evidence>
<evidence type="ECO:0000313" key="4">
    <source>
        <dbReference type="Proteomes" id="UP000315235"/>
    </source>
</evidence>
<reference evidence="3 4" key="1">
    <citation type="submission" date="2019-07" db="EMBL/GenBank/DDBJ databases">
        <title>Pseudomonas mangiferae sp. nov., isolated from bark of mango tree in Thailand.</title>
        <authorList>
            <person name="Srisuk N."/>
            <person name="Anurat P."/>
        </authorList>
    </citation>
    <scope>NUCLEOTIDE SEQUENCE [LARGE SCALE GENOMIC DNA]</scope>
    <source>
        <strain evidence="3 4">DMKU_BBB3-04</strain>
    </source>
</reference>
<proteinExistence type="predicted"/>
<keyword evidence="2" id="KW-0732">Signal</keyword>
<comment type="caution">
    <text evidence="3">The sequence shown here is derived from an EMBL/GenBank/DDBJ whole genome shotgun (WGS) entry which is preliminary data.</text>
</comment>
<dbReference type="Proteomes" id="UP000315235">
    <property type="component" value="Unassembled WGS sequence"/>
</dbReference>
<keyword evidence="4" id="KW-1185">Reference proteome</keyword>